<dbReference type="KEGG" id="ckw:CKALI_11840"/>
<dbReference type="AlphaFoldDB" id="A0A6B8VWY3"/>
<protein>
    <recommendedName>
        <fullName evidence="3">Winged helix DNA-binding domain-containing protein</fullName>
    </recommendedName>
</protein>
<sequence length="307" mass="33109">MDLPELRARRLIAQRLAPGQQCGTAVDAAHWMLATQGQLYNSGLAGLAARAAEAPNPASLSIVRTWSQRGTHHFLAAEDAQWMMRLCAPRPEVAAAKRRPSLGLTEQDVATARGAFHEALSDGPVSRTEAYALFAAAGVSPEEYRGQHLLRSFGSDGTVVQGARRGNEDVFMLVSALTVQSLELEGDAALAELGTRYFHSRGPATVQDLAWWSGLTVRDAKKAAVLARDVIEMDGYLMGAFQEDWSNFEEALALTLSLPAFDEYLLGYKDRSDVCPAELVPIVGPTRNGICRPFVVTEGIVTGLPAS</sequence>
<dbReference type="InterPro" id="IPR009351">
    <property type="entry name" value="AlkZ-like"/>
</dbReference>
<evidence type="ECO:0000313" key="2">
    <source>
        <dbReference type="Proteomes" id="UP000427071"/>
    </source>
</evidence>
<evidence type="ECO:0000313" key="1">
    <source>
        <dbReference type="EMBL" id="QGU03206.1"/>
    </source>
</evidence>
<accession>A0A6B8VWY3</accession>
<organism evidence="1 2">
    <name type="scientific">Corynebacterium kalinowskii</name>
    <dbReference type="NCBI Taxonomy" id="2675216"/>
    <lineage>
        <taxon>Bacteria</taxon>
        <taxon>Bacillati</taxon>
        <taxon>Actinomycetota</taxon>
        <taxon>Actinomycetes</taxon>
        <taxon>Mycobacteriales</taxon>
        <taxon>Corynebacteriaceae</taxon>
        <taxon>Corynebacterium</taxon>
    </lineage>
</organism>
<name>A0A6B8VWY3_9CORY</name>
<proteinExistence type="predicted"/>
<dbReference type="EMBL" id="CP046452">
    <property type="protein sequence ID" value="QGU03206.1"/>
    <property type="molecule type" value="Genomic_DNA"/>
</dbReference>
<dbReference type="PANTHER" id="PTHR38479">
    <property type="entry name" value="LMO0824 PROTEIN"/>
    <property type="match status" value="1"/>
</dbReference>
<reference evidence="2" key="1">
    <citation type="submission" date="2019-11" db="EMBL/GenBank/DDBJ databases">
        <title>Complete genome sequence of Corynebacterium kalinowskii 1959, a novel Corynebacterium species isolated from soil of a small paddock in Vilsendorf, Germany.</title>
        <authorList>
            <person name="Schaffert L."/>
            <person name="Ruwe M."/>
            <person name="Milse J."/>
            <person name="Hanuschka K."/>
            <person name="Ortseifen V."/>
            <person name="Droste J."/>
            <person name="Brandt D."/>
            <person name="Schlueter L."/>
            <person name="Kutter Y."/>
            <person name="Vinke S."/>
            <person name="Viehoefer P."/>
            <person name="Jacob L."/>
            <person name="Luebke N.-C."/>
            <person name="Schulte-Berndt E."/>
            <person name="Hain C."/>
            <person name="Linder M."/>
            <person name="Schmidt P."/>
            <person name="Wollenschlaeger L."/>
            <person name="Luttermann T."/>
            <person name="Thieme E."/>
            <person name="Hassa J."/>
            <person name="Haak M."/>
            <person name="Wittchen M."/>
            <person name="Mentz A."/>
            <person name="Persicke M."/>
            <person name="Busche T."/>
            <person name="Ruckert C."/>
        </authorList>
    </citation>
    <scope>NUCLEOTIDE SEQUENCE [LARGE SCALE GENOMIC DNA]</scope>
    <source>
        <strain evidence="2">1959</strain>
    </source>
</reference>
<dbReference type="PANTHER" id="PTHR38479:SF2">
    <property type="entry name" value="WINGED HELIX DNA-BINDING DOMAIN-CONTAINING PROTEIN"/>
    <property type="match status" value="1"/>
</dbReference>
<keyword evidence="2" id="KW-1185">Reference proteome</keyword>
<evidence type="ECO:0008006" key="3">
    <source>
        <dbReference type="Google" id="ProtNLM"/>
    </source>
</evidence>
<dbReference type="RefSeq" id="WP_156193520.1">
    <property type="nucleotide sequence ID" value="NZ_CP046452.1"/>
</dbReference>
<dbReference type="Pfam" id="PF06224">
    <property type="entry name" value="AlkZ-like"/>
    <property type="match status" value="1"/>
</dbReference>
<gene>
    <name evidence="1" type="ORF">CKALI_11840</name>
</gene>
<dbReference type="Proteomes" id="UP000427071">
    <property type="component" value="Chromosome"/>
</dbReference>